<name>A0A1Y1V9J5_9FUNG</name>
<dbReference type="AlphaFoldDB" id="A0A1Y1V9J5"/>
<proteinExistence type="predicted"/>
<accession>A0A1Y1V9J5</accession>
<dbReference type="Proteomes" id="UP000193719">
    <property type="component" value="Unassembled WGS sequence"/>
</dbReference>
<keyword evidence="4" id="KW-1185">Reference proteome</keyword>
<comment type="caution">
    <text evidence="3">The sequence shown here is derived from an EMBL/GenBank/DDBJ whole genome shotgun (WGS) entry which is preliminary data.</text>
</comment>
<keyword evidence="1" id="KW-0472">Membrane</keyword>
<evidence type="ECO:0000256" key="1">
    <source>
        <dbReference type="SAM" id="Phobius"/>
    </source>
</evidence>
<protein>
    <submittedName>
        <fullName evidence="3">Uncharacterized protein</fullName>
    </submittedName>
</protein>
<evidence type="ECO:0000256" key="2">
    <source>
        <dbReference type="SAM" id="SignalP"/>
    </source>
</evidence>
<gene>
    <name evidence="3" type="ORF">BCR36DRAFT_583761</name>
</gene>
<reference evidence="3 4" key="1">
    <citation type="submission" date="2016-08" db="EMBL/GenBank/DDBJ databases">
        <title>Genomes of anaerobic fungi encode conserved fungal cellulosomes for biomass hydrolysis.</title>
        <authorList>
            <consortium name="DOE Joint Genome Institute"/>
            <person name="Haitjema C.H."/>
            <person name="Gilmore S.P."/>
            <person name="Henske J.K."/>
            <person name="Solomon K.V."/>
            <person name="De Groot R."/>
            <person name="Kuo A."/>
            <person name="Mondo S.J."/>
            <person name="Salamov A.A."/>
            <person name="Labutti K."/>
            <person name="Zhao Z."/>
            <person name="Chiniquy J."/>
            <person name="Barry K."/>
            <person name="Brewer H.M."/>
            <person name="Purvine S.O."/>
            <person name="Wright A.T."/>
            <person name="Boxma B."/>
            <person name="Van Alen T."/>
            <person name="Hackstein J.H."/>
            <person name="Baker S.E."/>
            <person name="Grigoriev I.V."/>
            <person name="O'Malley M.A."/>
        </authorList>
    </citation>
    <scope>NUCLEOTIDE SEQUENCE [LARGE SCALE GENOMIC DNA]</scope>
    <source>
        <strain evidence="4">finn</strain>
    </source>
</reference>
<keyword evidence="1" id="KW-0812">Transmembrane</keyword>
<feature type="chain" id="PRO_5010998307" evidence="2">
    <location>
        <begin position="24"/>
        <end position="289"/>
    </location>
</feature>
<dbReference type="OrthoDB" id="10503771at2759"/>
<dbReference type="EMBL" id="MCFH01000023">
    <property type="protein sequence ID" value="ORX49695.1"/>
    <property type="molecule type" value="Genomic_DNA"/>
</dbReference>
<feature type="transmembrane region" description="Helical" evidence="1">
    <location>
        <begin position="264"/>
        <end position="287"/>
    </location>
</feature>
<sequence>MVHKYSIIVILVFLCCYFVKVSSEDVTVYVTVTANSTKEEATTTIESEISTPTVDVEKTEDYLHFEDALSQTNDDCMKHAYVVSLNLFHVNVVSNDNDICKNKYFDALENFRKLNPCGDTQFSYGIRYLDANIQLLCNEYKTGNHTILEDTGMSTGNEEKGKLCPIIHYLKTNYTKFQEELIIGCKQNNVTANDPTNTCIDGILKNYREMQNYRSKLNSENRKSITYDQGNNETVTIKINNTNTDEIFDLLSNKCPKYVNINDISSAMSITISFTTILIFSLFIVFINM</sequence>
<keyword evidence="1" id="KW-1133">Transmembrane helix</keyword>
<keyword evidence="2" id="KW-0732">Signal</keyword>
<evidence type="ECO:0000313" key="3">
    <source>
        <dbReference type="EMBL" id="ORX49695.1"/>
    </source>
</evidence>
<organism evidence="3 4">
    <name type="scientific">Piromyces finnis</name>
    <dbReference type="NCBI Taxonomy" id="1754191"/>
    <lineage>
        <taxon>Eukaryota</taxon>
        <taxon>Fungi</taxon>
        <taxon>Fungi incertae sedis</taxon>
        <taxon>Chytridiomycota</taxon>
        <taxon>Chytridiomycota incertae sedis</taxon>
        <taxon>Neocallimastigomycetes</taxon>
        <taxon>Neocallimastigales</taxon>
        <taxon>Neocallimastigaceae</taxon>
        <taxon>Piromyces</taxon>
    </lineage>
</organism>
<evidence type="ECO:0000313" key="4">
    <source>
        <dbReference type="Proteomes" id="UP000193719"/>
    </source>
</evidence>
<reference evidence="3 4" key="2">
    <citation type="submission" date="2016-08" db="EMBL/GenBank/DDBJ databases">
        <title>Pervasive Adenine N6-methylation of Active Genes in Fungi.</title>
        <authorList>
            <consortium name="DOE Joint Genome Institute"/>
            <person name="Mondo S.J."/>
            <person name="Dannebaum R.O."/>
            <person name="Kuo R.C."/>
            <person name="Labutti K."/>
            <person name="Haridas S."/>
            <person name="Kuo A."/>
            <person name="Salamov A."/>
            <person name="Ahrendt S.R."/>
            <person name="Lipzen A."/>
            <person name="Sullivan W."/>
            <person name="Andreopoulos W.B."/>
            <person name="Clum A."/>
            <person name="Lindquist E."/>
            <person name="Daum C."/>
            <person name="Ramamoorthy G.K."/>
            <person name="Gryganskyi A."/>
            <person name="Culley D."/>
            <person name="Magnuson J.K."/>
            <person name="James T.Y."/>
            <person name="O'Malley M.A."/>
            <person name="Stajich J.E."/>
            <person name="Spatafora J.W."/>
            <person name="Visel A."/>
            <person name="Grigoriev I.V."/>
        </authorList>
    </citation>
    <scope>NUCLEOTIDE SEQUENCE [LARGE SCALE GENOMIC DNA]</scope>
    <source>
        <strain evidence="4">finn</strain>
    </source>
</reference>
<feature type="signal peptide" evidence="2">
    <location>
        <begin position="1"/>
        <end position="23"/>
    </location>
</feature>